<dbReference type="PANTHER" id="PTHR40086:SF1">
    <property type="entry name" value="CELL CYCLE REGULATOR CCRZ"/>
    <property type="match status" value="1"/>
</dbReference>
<reference evidence="2 3" key="1">
    <citation type="journal article" date="2015" name="Genome Announc.">
        <title>Draft Genome Sequence of the Thermophile Thermus filiformis ATCC 43280, Producer of Carotenoid-(Di)glucoside-Branched Fatty Acid (Di)esters and Source of Hyperthermostable Enzymes of Biotechnological Interest.</title>
        <authorList>
            <person name="Mandelli F."/>
            <person name="Oliveira Ramires B."/>
            <person name="Couger M.B."/>
            <person name="Paixao D.A."/>
            <person name="Camilo C.M."/>
            <person name="Polikarpov I."/>
            <person name="Prade R."/>
            <person name="Riano-Pachon D.M."/>
            <person name="Squina F.M."/>
        </authorList>
    </citation>
    <scope>NUCLEOTIDE SEQUENCE [LARGE SCALE GENOMIC DNA]</scope>
    <source>
        <strain evidence="2 3">ATCC 43280</strain>
    </source>
</reference>
<dbReference type="EMBL" id="JPSL02000040">
    <property type="protein sequence ID" value="KIX84354.1"/>
    <property type="molecule type" value="Genomic_DNA"/>
</dbReference>
<evidence type="ECO:0000313" key="3">
    <source>
        <dbReference type="Proteomes" id="UP000030364"/>
    </source>
</evidence>
<dbReference type="GO" id="GO:0016740">
    <property type="term" value="F:transferase activity"/>
    <property type="evidence" value="ECO:0007669"/>
    <property type="project" value="UniProtKB-KW"/>
</dbReference>
<dbReference type="RefSeq" id="WP_038065042.1">
    <property type="nucleotide sequence ID" value="NZ_JPSL02000040.1"/>
</dbReference>
<evidence type="ECO:0000313" key="2">
    <source>
        <dbReference type="EMBL" id="KIX84354.1"/>
    </source>
</evidence>
<keyword evidence="3" id="KW-1185">Reference proteome</keyword>
<sequence>MSLAGLLATLEPLGGFEARVYAEKDRVYKVYAPKERHLAWLEAQNLARAGHGAMVLKVEEVEGHGLLVLRRFPGQPFSREAFTPTLLGALSAYFQALHRLPEPGKVEEEALLARLEGFLEVLHDLPEARGLLEALKKEVKRVAGLERAFCHRDPWAGNVLVRAEGAGEPVFLVDWARAGGDDPARDLAILKTGSLDLLGEASGEALARLVRSYPRSAEVWARLRFWVPLTYLHDLVWFRTKAREGFAQAVAEKLPLALRFFRDPPALW</sequence>
<comment type="caution">
    <text evidence="2">The sequence shown here is derived from an EMBL/GenBank/DDBJ whole genome shotgun (WGS) entry which is preliminary data.</text>
</comment>
<gene>
    <name evidence="2" type="ORF">THFILI_09355</name>
</gene>
<dbReference type="SUPFAM" id="SSF56112">
    <property type="entry name" value="Protein kinase-like (PK-like)"/>
    <property type="match status" value="1"/>
</dbReference>
<evidence type="ECO:0000259" key="1">
    <source>
        <dbReference type="Pfam" id="PF01636"/>
    </source>
</evidence>
<dbReference type="InterPro" id="IPR011009">
    <property type="entry name" value="Kinase-like_dom_sf"/>
</dbReference>
<protein>
    <submittedName>
        <fullName evidence="2">Aminoglycoside phosphotransferase</fullName>
    </submittedName>
</protein>
<dbReference type="PANTHER" id="PTHR40086">
    <property type="entry name" value="PHOSPHOTRANSFERASE YTMP-RELATED"/>
    <property type="match status" value="1"/>
</dbReference>
<proteinExistence type="predicted"/>
<accession>A0A0D6X8W7</accession>
<dbReference type="OrthoDB" id="30633at2"/>
<dbReference type="Proteomes" id="UP000030364">
    <property type="component" value="Unassembled WGS sequence"/>
</dbReference>
<dbReference type="Pfam" id="PF01636">
    <property type="entry name" value="APH"/>
    <property type="match status" value="1"/>
</dbReference>
<dbReference type="InterPro" id="IPR002575">
    <property type="entry name" value="Aminoglycoside_PTrfase"/>
</dbReference>
<feature type="domain" description="Aminoglycoside phosphotransferase" evidence="1">
    <location>
        <begin position="43"/>
        <end position="226"/>
    </location>
</feature>
<dbReference type="AlphaFoldDB" id="A0A0D6X8W7"/>
<dbReference type="STRING" id="276.THFILI_09355"/>
<name>A0A0D6X8W7_THEFI</name>
<dbReference type="Gene3D" id="3.90.1200.10">
    <property type="match status" value="1"/>
</dbReference>
<dbReference type="InterPro" id="IPR052077">
    <property type="entry name" value="CcrZ_PhaseVar_Mediator"/>
</dbReference>
<organism evidence="2 3">
    <name type="scientific">Thermus filiformis</name>
    <dbReference type="NCBI Taxonomy" id="276"/>
    <lineage>
        <taxon>Bacteria</taxon>
        <taxon>Thermotogati</taxon>
        <taxon>Deinococcota</taxon>
        <taxon>Deinococci</taxon>
        <taxon>Thermales</taxon>
        <taxon>Thermaceae</taxon>
        <taxon>Thermus</taxon>
    </lineage>
</organism>